<dbReference type="InterPro" id="IPR021072">
    <property type="entry name" value="MAGE_N"/>
</dbReference>
<dbReference type="PANTHER" id="PTHR11736">
    <property type="entry name" value="MELANOMA-ASSOCIATED ANTIGEN MAGE ANTIGEN"/>
    <property type="match status" value="1"/>
</dbReference>
<protein>
    <recommendedName>
        <fullName evidence="2">MAGE domain-containing protein</fullName>
    </recommendedName>
</protein>
<dbReference type="InterPro" id="IPR002190">
    <property type="entry name" value="MHD_dom"/>
</dbReference>
<accession>H0XZX7</accession>
<dbReference type="AlphaFoldDB" id="H0XZX7"/>
<dbReference type="InterPro" id="IPR041898">
    <property type="entry name" value="MAGE_WH1"/>
</dbReference>
<evidence type="ECO:0000313" key="4">
    <source>
        <dbReference type="Proteomes" id="UP000005225"/>
    </source>
</evidence>
<dbReference type="GO" id="GO:0005634">
    <property type="term" value="C:nucleus"/>
    <property type="evidence" value="ECO:0007669"/>
    <property type="project" value="TreeGrafter"/>
</dbReference>
<dbReference type="EMBL" id="AAQR03105249">
    <property type="status" value="NOT_ANNOTATED_CDS"/>
    <property type="molecule type" value="Genomic_DNA"/>
</dbReference>
<dbReference type="InterPro" id="IPR041899">
    <property type="entry name" value="MAGE_WH2"/>
</dbReference>
<dbReference type="InParanoid" id="H0XZX7"/>
<dbReference type="GeneTree" id="ENSGT00940000162825"/>
<name>H0XZX7_OTOGA</name>
<dbReference type="OMA" id="SHIQLER"/>
<dbReference type="Proteomes" id="UP000005225">
    <property type="component" value="Unassembled WGS sequence"/>
</dbReference>
<dbReference type="PROSITE" id="PS50838">
    <property type="entry name" value="MAGE"/>
    <property type="match status" value="1"/>
</dbReference>
<evidence type="ECO:0000259" key="2">
    <source>
        <dbReference type="PROSITE" id="PS50838"/>
    </source>
</evidence>
<dbReference type="SMART" id="SM01373">
    <property type="entry name" value="MAGE"/>
    <property type="match status" value="1"/>
</dbReference>
<dbReference type="PANTHER" id="PTHR11736:SF145">
    <property type="entry name" value="MELANOMA-ASSOCIATED ANTIGEN B16"/>
    <property type="match status" value="1"/>
</dbReference>
<dbReference type="GO" id="GO:0000122">
    <property type="term" value="P:negative regulation of transcription by RNA polymerase II"/>
    <property type="evidence" value="ECO:0007669"/>
    <property type="project" value="TreeGrafter"/>
</dbReference>
<evidence type="ECO:0000313" key="3">
    <source>
        <dbReference type="Ensembl" id="ENSOGAP00000021670.1"/>
    </source>
</evidence>
<dbReference type="Pfam" id="PF12440">
    <property type="entry name" value="MAGE_N"/>
    <property type="match status" value="1"/>
</dbReference>
<dbReference type="STRING" id="30611.ENSOGAP00000021670"/>
<reference evidence="3" key="2">
    <citation type="submission" date="2025-08" db="UniProtKB">
        <authorList>
            <consortium name="Ensembl"/>
        </authorList>
    </citation>
    <scope>IDENTIFICATION</scope>
</reference>
<dbReference type="Ensembl" id="ENSOGAT00000029855.1">
    <property type="protein sequence ID" value="ENSOGAP00000021670.1"/>
    <property type="gene ID" value="ENSOGAG00000025292.1"/>
</dbReference>
<dbReference type="FunFam" id="1.10.10.1200:FF:000007">
    <property type="entry name" value="Melanoma-associated antigen C2"/>
    <property type="match status" value="1"/>
</dbReference>
<reference evidence="4" key="1">
    <citation type="submission" date="2011-03" db="EMBL/GenBank/DDBJ databases">
        <title>Version 3 of the genome sequence of Otolemur garnettii (Bushbaby).</title>
        <authorList>
            <consortium name="The Broad Institute Genome Sequencing Platform"/>
            <person name="Di Palma F."/>
            <person name="Johnson J."/>
            <person name="Lander E.S."/>
            <person name="Lindblad-Toh K."/>
            <person name="Jaffe D.B."/>
            <person name="Gnerre S."/>
            <person name="MacCallum I."/>
            <person name="Przybylski D."/>
            <person name="Ribeiro F.J."/>
            <person name="Burton J.N."/>
            <person name="Walker B.J."/>
            <person name="Sharpe T."/>
            <person name="Hall G."/>
        </authorList>
    </citation>
    <scope>NUCLEOTIDE SEQUENCE [LARGE SCALE GENOMIC DNA]</scope>
</reference>
<feature type="domain" description="MAGE" evidence="2">
    <location>
        <begin position="55"/>
        <end position="254"/>
    </location>
</feature>
<dbReference type="Gene3D" id="1.10.10.1210">
    <property type="entry name" value="MAGE homology domain, winged helix WH2 motif"/>
    <property type="match status" value="1"/>
</dbReference>
<proteinExistence type="predicted"/>
<dbReference type="eggNOG" id="KOG4562">
    <property type="taxonomic scope" value="Eukaryota"/>
</dbReference>
<dbReference type="Pfam" id="PF01454">
    <property type="entry name" value="MAGE"/>
    <property type="match status" value="1"/>
</dbReference>
<feature type="region of interest" description="Disordered" evidence="1">
    <location>
        <begin position="1"/>
        <end position="23"/>
    </location>
</feature>
<evidence type="ECO:0000256" key="1">
    <source>
        <dbReference type="SAM" id="MobiDB-lite"/>
    </source>
</evidence>
<dbReference type="Gene3D" id="1.10.10.1200">
    <property type="entry name" value="MAGE homology domain, winged helix WH1 motif"/>
    <property type="match status" value="1"/>
</dbReference>
<dbReference type="FunFam" id="1.10.10.1210:FF:000001">
    <property type="entry name" value="melanoma-associated antigen D1"/>
    <property type="match status" value="1"/>
</dbReference>
<organism evidence="3 4">
    <name type="scientific">Otolemur garnettii</name>
    <name type="common">Small-eared galago</name>
    <name type="synonym">Garnett's greater bushbaby</name>
    <dbReference type="NCBI Taxonomy" id="30611"/>
    <lineage>
        <taxon>Eukaryota</taxon>
        <taxon>Metazoa</taxon>
        <taxon>Chordata</taxon>
        <taxon>Craniata</taxon>
        <taxon>Vertebrata</taxon>
        <taxon>Euteleostomi</taxon>
        <taxon>Mammalia</taxon>
        <taxon>Eutheria</taxon>
        <taxon>Euarchontoglires</taxon>
        <taxon>Primates</taxon>
        <taxon>Strepsirrhini</taxon>
        <taxon>Lorisiformes</taxon>
        <taxon>Galagidae</taxon>
        <taxon>Otolemur</taxon>
    </lineage>
</organism>
<dbReference type="InterPro" id="IPR037445">
    <property type="entry name" value="MAGE"/>
</dbReference>
<sequence>KSPQCTPDQHLQTQSETQGLESAQVTKPVEETLSSLSALLISATANPENVLIDALDRKVAFLVNFLLMKYRMKELVRKADIWKMIIQDDEDHFHEIFLRACEHMEMIFGLDVKEVDPTRHCYGISIKLGLTYDGMMHPPEGLPKTGLLILILAEIFMNDNCVSEEEVWKVLSKTKIYSGQMHFIYGHPKELVTKYLVMEKYLEYRQVADSDPARYEFLWGPRAHAEVRKMEILEFLARVHGTEPQSYPSQYEDALRDEE</sequence>
<keyword evidence="4" id="KW-1185">Reference proteome</keyword>
<dbReference type="HOGENOM" id="CLU_039582_1_3_1"/>
<reference evidence="3" key="3">
    <citation type="submission" date="2025-09" db="UniProtKB">
        <authorList>
            <consortium name="Ensembl"/>
        </authorList>
    </citation>
    <scope>IDENTIFICATION</scope>
</reference>